<sequence length="289" mass="33179">MQRIKYRYSALYKEIAAFPALANFQRYTEEWAWILYNDSLDIKQKRKECDDLIADIKGFPRGKQVFTVTDWHPIHPEEENPMLTEKVHSSTSKLNFKGKDLLLAYEVAQLPSQRNLFAKRFRDYPNLFKDEVFGPTGESEEIYKQVPAHSDTCSLKDIARQDPVTEFFINNLESMYTWVSEYVLRRGKKLKDNPEMAERDDGVAVATISAIVEVLTCLCVPLYMTITMFLLSCFRSTKVQIAILAPFGTFFVFSLKVMVGPLPRYELFAITAQYLAVLGIFIGASSTGR</sequence>
<dbReference type="Proteomes" id="UP000799755">
    <property type="component" value="Unassembled WGS sequence"/>
</dbReference>
<dbReference type="EMBL" id="MU003520">
    <property type="protein sequence ID" value="KAF2467395.1"/>
    <property type="molecule type" value="Genomic_DNA"/>
</dbReference>
<reference evidence="1" key="1">
    <citation type="journal article" date="2020" name="Stud. Mycol.">
        <title>101 Dothideomycetes genomes: a test case for predicting lifestyles and emergence of pathogens.</title>
        <authorList>
            <person name="Haridas S."/>
            <person name="Albert R."/>
            <person name="Binder M."/>
            <person name="Bloem J."/>
            <person name="Labutti K."/>
            <person name="Salamov A."/>
            <person name="Andreopoulos B."/>
            <person name="Baker S."/>
            <person name="Barry K."/>
            <person name="Bills G."/>
            <person name="Bluhm B."/>
            <person name="Cannon C."/>
            <person name="Castanera R."/>
            <person name="Culley D."/>
            <person name="Daum C."/>
            <person name="Ezra D."/>
            <person name="Gonzalez J."/>
            <person name="Henrissat B."/>
            <person name="Kuo A."/>
            <person name="Liang C."/>
            <person name="Lipzen A."/>
            <person name="Lutzoni F."/>
            <person name="Magnuson J."/>
            <person name="Mondo S."/>
            <person name="Nolan M."/>
            <person name="Ohm R."/>
            <person name="Pangilinan J."/>
            <person name="Park H.-J."/>
            <person name="Ramirez L."/>
            <person name="Alfaro M."/>
            <person name="Sun H."/>
            <person name="Tritt A."/>
            <person name="Yoshinaga Y."/>
            <person name="Zwiers L.-H."/>
            <person name="Turgeon B."/>
            <person name="Goodwin S."/>
            <person name="Spatafora J."/>
            <person name="Crous P."/>
            <person name="Grigoriev I."/>
        </authorList>
    </citation>
    <scope>NUCLEOTIDE SEQUENCE</scope>
    <source>
        <strain evidence="1">ATCC 200398</strain>
    </source>
</reference>
<proteinExistence type="predicted"/>
<evidence type="ECO:0000313" key="1">
    <source>
        <dbReference type="EMBL" id="KAF2467395.1"/>
    </source>
</evidence>
<gene>
    <name evidence="1" type="ORF">BDR25DRAFT_344812</name>
</gene>
<keyword evidence="2" id="KW-1185">Reference proteome</keyword>
<protein>
    <submittedName>
        <fullName evidence="1">Uncharacterized protein</fullName>
    </submittedName>
</protein>
<evidence type="ECO:0000313" key="2">
    <source>
        <dbReference type="Proteomes" id="UP000799755"/>
    </source>
</evidence>
<organism evidence="1 2">
    <name type="scientific">Lindgomyces ingoldianus</name>
    <dbReference type="NCBI Taxonomy" id="673940"/>
    <lineage>
        <taxon>Eukaryota</taxon>
        <taxon>Fungi</taxon>
        <taxon>Dikarya</taxon>
        <taxon>Ascomycota</taxon>
        <taxon>Pezizomycotina</taxon>
        <taxon>Dothideomycetes</taxon>
        <taxon>Pleosporomycetidae</taxon>
        <taxon>Pleosporales</taxon>
        <taxon>Lindgomycetaceae</taxon>
        <taxon>Lindgomyces</taxon>
    </lineage>
</organism>
<comment type="caution">
    <text evidence="1">The sequence shown here is derived from an EMBL/GenBank/DDBJ whole genome shotgun (WGS) entry which is preliminary data.</text>
</comment>
<accession>A0ACB6QLJ5</accession>
<name>A0ACB6QLJ5_9PLEO</name>